<evidence type="ECO:0000256" key="5">
    <source>
        <dbReference type="ARBA" id="ARBA00022692"/>
    </source>
</evidence>
<dbReference type="CDD" id="cd06550">
    <property type="entry name" value="TM_ABC_iron-siderophores_like"/>
    <property type="match status" value="1"/>
</dbReference>
<keyword evidence="3 8" id="KW-0813">Transport</keyword>
<sequence>MTELWQALTLQAGYNASLVALGAGLLGLSAGAAGSFMVLRKRALVSDAMAHSTLPGVGIAFLIMVSFGGEGRNLAGLLIGSAVTATLGLYLVDWISRRTRLAEDAAIGAVLSVFFGFGVVLLTVIQTMSAGRQAGLESFLLGSTAGMLFSDAVTIAGGGAIALAVIWLLRRPMTLVAFDAGFAQASGVNVRQTDLAMMALVMGVTVIGLKFVGLILIVALLIIPAVTARFWTNRAEALLWIAAGVGGASGYIGAAVSASAPDLPTGPIIVLIAAAIFVFSMFFAPLRGVLYAVIRHQRFQERVHLRQGLLAMARSEPIHDKMTLRLLLRAGYIRADGVATKAGAAQAAKAARDERRWTTARQVHHDSAQTGRYDGLTPIESVFTPDEIALFDEHLAGAPRS</sequence>
<proteinExistence type="inferred from homology"/>
<dbReference type="Gene3D" id="1.10.3470.10">
    <property type="entry name" value="ABC transporter involved in vitamin B12 uptake, BtuC"/>
    <property type="match status" value="1"/>
</dbReference>
<feature type="transmembrane region" description="Helical" evidence="9">
    <location>
        <begin position="268"/>
        <end position="294"/>
    </location>
</feature>
<dbReference type="GO" id="GO:0055085">
    <property type="term" value="P:transmembrane transport"/>
    <property type="evidence" value="ECO:0007669"/>
    <property type="project" value="InterPro"/>
</dbReference>
<keyword evidence="6 9" id="KW-1133">Transmembrane helix</keyword>
<organism evidence="10 11">
    <name type="scientific">Flavimaricola marinus</name>
    <dbReference type="NCBI Taxonomy" id="1819565"/>
    <lineage>
        <taxon>Bacteria</taxon>
        <taxon>Pseudomonadati</taxon>
        <taxon>Pseudomonadota</taxon>
        <taxon>Alphaproteobacteria</taxon>
        <taxon>Rhodobacterales</taxon>
        <taxon>Paracoccaceae</taxon>
        <taxon>Flavimaricola</taxon>
    </lineage>
</organism>
<dbReference type="OrthoDB" id="9804300at2"/>
<keyword evidence="11" id="KW-1185">Reference proteome</keyword>
<dbReference type="InterPro" id="IPR001626">
    <property type="entry name" value="ABC_TroCD"/>
</dbReference>
<dbReference type="GO" id="GO:0010043">
    <property type="term" value="P:response to zinc ion"/>
    <property type="evidence" value="ECO:0007669"/>
    <property type="project" value="TreeGrafter"/>
</dbReference>
<feature type="transmembrane region" description="Helical" evidence="9">
    <location>
        <begin position="74"/>
        <end position="93"/>
    </location>
</feature>
<evidence type="ECO:0000256" key="7">
    <source>
        <dbReference type="ARBA" id="ARBA00023136"/>
    </source>
</evidence>
<dbReference type="SUPFAM" id="SSF81345">
    <property type="entry name" value="ABC transporter involved in vitamin B12 uptake, BtuC"/>
    <property type="match status" value="1"/>
</dbReference>
<evidence type="ECO:0000313" key="11">
    <source>
        <dbReference type="Proteomes" id="UP000201613"/>
    </source>
</evidence>
<dbReference type="Pfam" id="PF00950">
    <property type="entry name" value="ABC-3"/>
    <property type="match status" value="1"/>
</dbReference>
<evidence type="ECO:0000256" key="1">
    <source>
        <dbReference type="ARBA" id="ARBA00004651"/>
    </source>
</evidence>
<feature type="transmembrane region" description="Helical" evidence="9">
    <location>
        <begin position="105"/>
        <end position="125"/>
    </location>
</feature>
<dbReference type="InterPro" id="IPR037294">
    <property type="entry name" value="ABC_BtuC-like"/>
</dbReference>
<evidence type="ECO:0000256" key="4">
    <source>
        <dbReference type="ARBA" id="ARBA00022475"/>
    </source>
</evidence>
<dbReference type="RefSeq" id="WP_093993717.1">
    <property type="nucleotide sequence ID" value="NZ_FXZK01000010.1"/>
</dbReference>
<keyword evidence="4" id="KW-1003">Cell membrane</keyword>
<evidence type="ECO:0000256" key="6">
    <source>
        <dbReference type="ARBA" id="ARBA00022989"/>
    </source>
</evidence>
<evidence type="ECO:0000256" key="3">
    <source>
        <dbReference type="ARBA" id="ARBA00022448"/>
    </source>
</evidence>
<evidence type="ECO:0000256" key="2">
    <source>
        <dbReference type="ARBA" id="ARBA00008034"/>
    </source>
</evidence>
<protein>
    <submittedName>
        <fullName evidence="10">Manganese transport system membrane protein MntB</fullName>
    </submittedName>
</protein>
<feature type="transmembrane region" description="Helical" evidence="9">
    <location>
        <begin position="48"/>
        <end position="68"/>
    </location>
</feature>
<evidence type="ECO:0000256" key="9">
    <source>
        <dbReference type="SAM" id="Phobius"/>
    </source>
</evidence>
<evidence type="ECO:0000313" key="10">
    <source>
        <dbReference type="EMBL" id="SMY09533.1"/>
    </source>
</evidence>
<dbReference type="AlphaFoldDB" id="A0A238LJ14"/>
<reference evidence="10 11" key="1">
    <citation type="submission" date="2017-05" db="EMBL/GenBank/DDBJ databases">
        <authorList>
            <person name="Song R."/>
            <person name="Chenine A.L."/>
            <person name="Ruprecht R.M."/>
        </authorList>
    </citation>
    <scope>NUCLEOTIDE SEQUENCE [LARGE SCALE GENOMIC DNA]</scope>
    <source>
        <strain evidence="10 11">CECT 8899</strain>
    </source>
</reference>
<dbReference type="GO" id="GO:0043190">
    <property type="term" value="C:ATP-binding cassette (ABC) transporter complex"/>
    <property type="evidence" value="ECO:0007669"/>
    <property type="project" value="InterPro"/>
</dbReference>
<comment type="similarity">
    <text evidence="2 8">Belongs to the ABC-3 integral membrane protein family.</text>
</comment>
<keyword evidence="7 9" id="KW-0472">Membrane</keyword>
<accession>A0A238LJ14</accession>
<dbReference type="EMBL" id="FXZK01000010">
    <property type="protein sequence ID" value="SMY09533.1"/>
    <property type="molecule type" value="Genomic_DNA"/>
</dbReference>
<keyword evidence="5 8" id="KW-0812">Transmembrane</keyword>
<comment type="subcellular location">
    <subcellularLocation>
        <location evidence="1 8">Cell membrane</location>
        <topology evidence="1 8">Multi-pass membrane protein</topology>
    </subcellularLocation>
</comment>
<dbReference type="PANTHER" id="PTHR30477:SF3">
    <property type="entry name" value="METAL TRANSPORT SYSTEM MEMBRANE PROTEIN CT_069-RELATED"/>
    <property type="match status" value="1"/>
</dbReference>
<evidence type="ECO:0000256" key="8">
    <source>
        <dbReference type="RuleBase" id="RU003943"/>
    </source>
</evidence>
<dbReference type="Proteomes" id="UP000201613">
    <property type="component" value="Unassembled WGS sequence"/>
</dbReference>
<feature type="transmembrane region" description="Helical" evidence="9">
    <location>
        <begin position="145"/>
        <end position="166"/>
    </location>
</feature>
<feature type="transmembrane region" description="Helical" evidence="9">
    <location>
        <begin position="12"/>
        <end position="36"/>
    </location>
</feature>
<feature type="transmembrane region" description="Helical" evidence="9">
    <location>
        <begin position="237"/>
        <end position="256"/>
    </location>
</feature>
<dbReference type="PANTHER" id="PTHR30477">
    <property type="entry name" value="ABC-TRANSPORTER METAL-BINDING PROTEIN"/>
    <property type="match status" value="1"/>
</dbReference>
<name>A0A238LJ14_9RHOB</name>
<feature type="transmembrane region" description="Helical" evidence="9">
    <location>
        <begin position="196"/>
        <end position="225"/>
    </location>
</feature>
<gene>
    <name evidence="10" type="primary">mntB_1</name>
    <name evidence="10" type="ORF">LOM8899_03700</name>
</gene>